<accession>A0A368XGD4</accession>
<proteinExistence type="predicted"/>
<evidence type="ECO:0000313" key="2">
    <source>
        <dbReference type="Proteomes" id="UP000252884"/>
    </source>
</evidence>
<sequence length="66" mass="7378">MSKNTKSIPMKHEGYLVIARGGSMYFGLDDLEEAMKYCEDGAEPVKLFAEEPELRAHEKAQGEDDA</sequence>
<organism evidence="1 2">
    <name type="scientific">Pseudorhodoferax soli</name>
    <dbReference type="NCBI Taxonomy" id="545864"/>
    <lineage>
        <taxon>Bacteria</taxon>
        <taxon>Pseudomonadati</taxon>
        <taxon>Pseudomonadota</taxon>
        <taxon>Betaproteobacteria</taxon>
        <taxon>Burkholderiales</taxon>
        <taxon>Comamonadaceae</taxon>
    </lineage>
</organism>
<keyword evidence="2" id="KW-1185">Reference proteome</keyword>
<dbReference type="Proteomes" id="UP000252884">
    <property type="component" value="Unassembled WGS sequence"/>
</dbReference>
<dbReference type="RefSeq" id="WP_114471614.1">
    <property type="nucleotide sequence ID" value="NZ_QPJK01000011.1"/>
</dbReference>
<evidence type="ECO:0000313" key="1">
    <source>
        <dbReference type="EMBL" id="RCW66256.1"/>
    </source>
</evidence>
<name>A0A368XGD4_9BURK</name>
<reference evidence="1 2" key="1">
    <citation type="submission" date="2018-07" db="EMBL/GenBank/DDBJ databases">
        <title>Genomic Encyclopedia of Type Strains, Phase IV (KMG-IV): sequencing the most valuable type-strain genomes for metagenomic binning, comparative biology and taxonomic classification.</title>
        <authorList>
            <person name="Goeker M."/>
        </authorList>
    </citation>
    <scope>NUCLEOTIDE SEQUENCE [LARGE SCALE GENOMIC DNA]</scope>
    <source>
        <strain evidence="1 2">DSM 21634</strain>
    </source>
</reference>
<dbReference type="EMBL" id="QPJK01000011">
    <property type="protein sequence ID" value="RCW66256.1"/>
    <property type="molecule type" value="Genomic_DNA"/>
</dbReference>
<gene>
    <name evidence="1" type="ORF">DES41_111214</name>
</gene>
<protein>
    <submittedName>
        <fullName evidence="1">Uncharacterized protein</fullName>
    </submittedName>
</protein>
<comment type="caution">
    <text evidence="1">The sequence shown here is derived from an EMBL/GenBank/DDBJ whole genome shotgun (WGS) entry which is preliminary data.</text>
</comment>
<dbReference type="AlphaFoldDB" id="A0A368XGD4"/>